<dbReference type="SUPFAM" id="SSF56219">
    <property type="entry name" value="DNase I-like"/>
    <property type="match status" value="1"/>
</dbReference>
<gene>
    <name evidence="2" type="ORF">MEDL_13203</name>
</gene>
<comment type="caution">
    <text evidence="2">The sequence shown here is derived from an EMBL/GenBank/DDBJ whole genome shotgun (WGS) entry which is preliminary data.</text>
</comment>
<protein>
    <recommendedName>
        <fullName evidence="1">Endonuclease/exonuclease/phosphatase domain-containing protein</fullName>
    </recommendedName>
</protein>
<sequence length="180" mass="20631">MCTVYIPPITSSHYDRDLISLEEEICSFSSKGKILLIGDFNARTAKTPDYIEEDSPHINLFDGKNVLPDGYKSDNKLEQGLNLLELCLSSRLRILNGRYVGDSLGYFTCMSNNGYSTVDYAIVSDSLLSSVKYFKINNFTYLSDHVQIELYIDCLLNFDKKKVLDEKMETNEILQTFRKF</sequence>
<evidence type="ECO:0000259" key="1">
    <source>
        <dbReference type="Pfam" id="PF14529"/>
    </source>
</evidence>
<feature type="domain" description="Endonuclease/exonuclease/phosphatase" evidence="1">
    <location>
        <begin position="2"/>
        <end position="148"/>
    </location>
</feature>
<dbReference type="Proteomes" id="UP000683360">
    <property type="component" value="Unassembled WGS sequence"/>
</dbReference>
<dbReference type="OrthoDB" id="8906575at2759"/>
<accession>A0A8S3QP80</accession>
<dbReference type="Gene3D" id="3.60.10.10">
    <property type="entry name" value="Endonuclease/exonuclease/phosphatase"/>
    <property type="match status" value="1"/>
</dbReference>
<dbReference type="Pfam" id="PF14529">
    <property type="entry name" value="Exo_endo_phos_2"/>
    <property type="match status" value="1"/>
</dbReference>
<keyword evidence="3" id="KW-1185">Reference proteome</keyword>
<dbReference type="InterPro" id="IPR005135">
    <property type="entry name" value="Endo/exonuclease/phosphatase"/>
</dbReference>
<evidence type="ECO:0000313" key="2">
    <source>
        <dbReference type="EMBL" id="CAG2198439.1"/>
    </source>
</evidence>
<dbReference type="EMBL" id="CAJPWZ010000678">
    <property type="protein sequence ID" value="CAG2198439.1"/>
    <property type="molecule type" value="Genomic_DNA"/>
</dbReference>
<name>A0A8S3QP80_MYTED</name>
<reference evidence="2" key="1">
    <citation type="submission" date="2021-03" db="EMBL/GenBank/DDBJ databases">
        <authorList>
            <person name="Bekaert M."/>
        </authorList>
    </citation>
    <scope>NUCLEOTIDE SEQUENCE</scope>
</reference>
<proteinExistence type="predicted"/>
<dbReference type="InterPro" id="IPR036691">
    <property type="entry name" value="Endo/exonu/phosph_ase_sf"/>
</dbReference>
<organism evidence="2 3">
    <name type="scientific">Mytilus edulis</name>
    <name type="common">Blue mussel</name>
    <dbReference type="NCBI Taxonomy" id="6550"/>
    <lineage>
        <taxon>Eukaryota</taxon>
        <taxon>Metazoa</taxon>
        <taxon>Spiralia</taxon>
        <taxon>Lophotrochozoa</taxon>
        <taxon>Mollusca</taxon>
        <taxon>Bivalvia</taxon>
        <taxon>Autobranchia</taxon>
        <taxon>Pteriomorphia</taxon>
        <taxon>Mytilida</taxon>
        <taxon>Mytiloidea</taxon>
        <taxon>Mytilidae</taxon>
        <taxon>Mytilinae</taxon>
        <taxon>Mytilus</taxon>
    </lineage>
</organism>
<evidence type="ECO:0000313" key="3">
    <source>
        <dbReference type="Proteomes" id="UP000683360"/>
    </source>
</evidence>
<dbReference type="AlphaFoldDB" id="A0A8S3QP80"/>
<dbReference type="GO" id="GO:0003824">
    <property type="term" value="F:catalytic activity"/>
    <property type="evidence" value="ECO:0007669"/>
    <property type="project" value="InterPro"/>
</dbReference>